<proteinExistence type="inferred from homology"/>
<evidence type="ECO:0000256" key="3">
    <source>
        <dbReference type="ARBA" id="ARBA00022679"/>
    </source>
</evidence>
<keyword evidence="3 5" id="KW-0808">Transferase</keyword>
<dbReference type="GO" id="GO:0016020">
    <property type="term" value="C:membrane"/>
    <property type="evidence" value="ECO:0007669"/>
    <property type="project" value="GOC"/>
</dbReference>
<evidence type="ECO:0000313" key="5">
    <source>
        <dbReference type="EMBL" id="OHA12797.1"/>
    </source>
</evidence>
<comment type="similarity">
    <text evidence="1">Belongs to the glycosyltransferase 2 family.</text>
</comment>
<gene>
    <name evidence="5" type="ORF">A3G49_05255</name>
</gene>
<organism evidence="5 6">
    <name type="scientific">Candidatus Sungbacteria bacterium RIFCSPLOWO2_12_FULL_41_11</name>
    <dbReference type="NCBI Taxonomy" id="1802286"/>
    <lineage>
        <taxon>Bacteria</taxon>
        <taxon>Candidatus Sungiibacteriota</taxon>
    </lineage>
</organism>
<dbReference type="GO" id="GO:0009247">
    <property type="term" value="P:glycolipid biosynthetic process"/>
    <property type="evidence" value="ECO:0007669"/>
    <property type="project" value="TreeGrafter"/>
</dbReference>
<dbReference type="Gene3D" id="3.90.550.10">
    <property type="entry name" value="Spore Coat Polysaccharide Biosynthesis Protein SpsA, Chain A"/>
    <property type="match status" value="1"/>
</dbReference>
<dbReference type="SUPFAM" id="SSF53448">
    <property type="entry name" value="Nucleotide-diphospho-sugar transferases"/>
    <property type="match status" value="1"/>
</dbReference>
<dbReference type="PANTHER" id="PTHR43398:SF1">
    <property type="entry name" value="DOLICHOL-PHOSPHATE MANNOSYLTRANSFERASE SUBUNIT 1"/>
    <property type="match status" value="1"/>
</dbReference>
<keyword evidence="2 5" id="KW-0328">Glycosyltransferase</keyword>
<dbReference type="AlphaFoldDB" id="A0A1G2LMD6"/>
<dbReference type="GO" id="GO:0004582">
    <property type="term" value="F:dolichyl-phosphate beta-D-mannosyltransferase activity"/>
    <property type="evidence" value="ECO:0007669"/>
    <property type="project" value="InterPro"/>
</dbReference>
<dbReference type="InterPro" id="IPR039528">
    <property type="entry name" value="DPM1-like"/>
</dbReference>
<evidence type="ECO:0000256" key="2">
    <source>
        <dbReference type="ARBA" id="ARBA00022676"/>
    </source>
</evidence>
<dbReference type="Pfam" id="PF00535">
    <property type="entry name" value="Glycos_transf_2"/>
    <property type="match status" value="1"/>
</dbReference>
<protein>
    <submittedName>
        <fullName evidence="5">Dolichyl-phosphate beta-D-mannosyltransferase</fullName>
    </submittedName>
</protein>
<reference evidence="5 6" key="1">
    <citation type="journal article" date="2016" name="Nat. Commun.">
        <title>Thousands of microbial genomes shed light on interconnected biogeochemical processes in an aquifer system.</title>
        <authorList>
            <person name="Anantharaman K."/>
            <person name="Brown C.T."/>
            <person name="Hug L.A."/>
            <person name="Sharon I."/>
            <person name="Castelle C.J."/>
            <person name="Probst A.J."/>
            <person name="Thomas B.C."/>
            <person name="Singh A."/>
            <person name="Wilkins M.J."/>
            <person name="Karaoz U."/>
            <person name="Brodie E.L."/>
            <person name="Williams K.H."/>
            <person name="Hubbard S.S."/>
            <person name="Banfield J.F."/>
        </authorList>
    </citation>
    <scope>NUCLEOTIDE SEQUENCE [LARGE SCALE GENOMIC DNA]</scope>
</reference>
<name>A0A1G2LMD6_9BACT</name>
<comment type="caution">
    <text evidence="5">The sequence shown here is derived from an EMBL/GenBank/DDBJ whole genome shotgun (WGS) entry which is preliminary data.</text>
</comment>
<dbReference type="InterPro" id="IPR029044">
    <property type="entry name" value="Nucleotide-diphossugar_trans"/>
</dbReference>
<accession>A0A1G2LMD6</accession>
<evidence type="ECO:0000313" key="6">
    <source>
        <dbReference type="Proteomes" id="UP000177171"/>
    </source>
</evidence>
<dbReference type="InterPro" id="IPR001173">
    <property type="entry name" value="Glyco_trans_2-like"/>
</dbReference>
<sequence>MKDFIVIPTYNEKKNISRLLPRIFQLYPDINVVVVDDNSPDGTAEIVKKLALTYPNLTLLARDKKMGLGTAYIYAFQKLLNTHENIRSISEMDADFSHDPKIIKNLLQEIEYFDLVIGSRYIAGGGIKNWPLFRRLLSRWGNIYAKMVTGVPIHDLTAGFKCYRANLLKKYDFDSIQSNGYAYQIEMKSVAWRLGAKIKEIPITFIERTEGKSKMSNRIIYEGIIAPWKIRKSNREYTNLK</sequence>
<evidence type="ECO:0000259" key="4">
    <source>
        <dbReference type="Pfam" id="PF00535"/>
    </source>
</evidence>
<feature type="domain" description="Glycosyltransferase 2-like" evidence="4">
    <location>
        <begin position="5"/>
        <end position="171"/>
    </location>
</feature>
<dbReference type="EMBL" id="MHQY01000040">
    <property type="protein sequence ID" value="OHA12797.1"/>
    <property type="molecule type" value="Genomic_DNA"/>
</dbReference>
<evidence type="ECO:0000256" key="1">
    <source>
        <dbReference type="ARBA" id="ARBA00006739"/>
    </source>
</evidence>
<dbReference type="FunFam" id="3.90.550.10:FF:000122">
    <property type="entry name" value="Dolichol-phosphate mannosyltransferase subunit 1"/>
    <property type="match status" value="1"/>
</dbReference>
<dbReference type="Proteomes" id="UP000177171">
    <property type="component" value="Unassembled WGS sequence"/>
</dbReference>
<dbReference type="CDD" id="cd06442">
    <property type="entry name" value="DPM1_like"/>
    <property type="match status" value="1"/>
</dbReference>
<dbReference type="PANTHER" id="PTHR43398">
    <property type="entry name" value="DOLICHOL-PHOSPHATE MANNOSYLTRANSFERASE SUBUNIT 1"/>
    <property type="match status" value="1"/>
</dbReference>